<dbReference type="EMBL" id="LGIA01000025">
    <property type="protein sequence ID" value="KOH46565.1"/>
    <property type="molecule type" value="Genomic_DNA"/>
</dbReference>
<organism evidence="1 2">
    <name type="scientific">Sunxiuqinia dokdonensis</name>
    <dbReference type="NCBI Taxonomy" id="1409788"/>
    <lineage>
        <taxon>Bacteria</taxon>
        <taxon>Pseudomonadati</taxon>
        <taxon>Bacteroidota</taxon>
        <taxon>Bacteroidia</taxon>
        <taxon>Marinilabiliales</taxon>
        <taxon>Prolixibacteraceae</taxon>
        <taxon>Sunxiuqinia</taxon>
    </lineage>
</organism>
<dbReference type="PATRIC" id="fig|1409788.3.peg.717"/>
<dbReference type="PIRSF" id="PIRSF008502">
    <property type="entry name" value="UCP008502"/>
    <property type="match status" value="1"/>
</dbReference>
<reference evidence="2" key="1">
    <citation type="submission" date="2015-07" db="EMBL/GenBank/DDBJ databases">
        <title>Genome sequencing of Sunxiuqinia dokdonensis strain SK.</title>
        <authorList>
            <person name="Ahn S."/>
            <person name="Kim B.-C."/>
        </authorList>
    </citation>
    <scope>NUCLEOTIDE SEQUENCE [LARGE SCALE GENOMIC DNA]</scope>
    <source>
        <strain evidence="2">SK</strain>
    </source>
</reference>
<evidence type="ECO:0008006" key="3">
    <source>
        <dbReference type="Google" id="ProtNLM"/>
    </source>
</evidence>
<dbReference type="AlphaFoldDB" id="A0A0L8VDK8"/>
<dbReference type="Gene3D" id="3.30.70.1280">
    <property type="entry name" value="SP0830-like domains"/>
    <property type="match status" value="1"/>
</dbReference>
<dbReference type="RefSeq" id="WP_053179767.1">
    <property type="nucleotide sequence ID" value="NZ_LGIA01000025.1"/>
</dbReference>
<proteinExistence type="predicted"/>
<dbReference type="STRING" id="1409788.NC99_07040"/>
<evidence type="ECO:0000313" key="1">
    <source>
        <dbReference type="EMBL" id="KOH46565.1"/>
    </source>
</evidence>
<dbReference type="PANTHER" id="PTHR36439:SF1">
    <property type="entry name" value="DUF1697 DOMAIN-CONTAINING PROTEIN"/>
    <property type="match status" value="1"/>
</dbReference>
<evidence type="ECO:0000313" key="2">
    <source>
        <dbReference type="Proteomes" id="UP000036958"/>
    </source>
</evidence>
<sequence>MSETYVALLRGINVGGHHKVPMAELRKTMEKMGFKKVKTLLNSGNVIFEGAFSPITDPEELVSTGLEKAFGFPIPVLIRTAEEIRELIRSQPFERVEEAKDTRLYVSFLKHDPKIQIELPWTADDGSFRILSVQQKAICSVLDLSITNTVKGMDALGQLFSKATMTTRNWKTINRIAEKLD</sequence>
<comment type="caution">
    <text evidence="1">The sequence shown here is derived from an EMBL/GenBank/DDBJ whole genome shotgun (WGS) entry which is preliminary data.</text>
</comment>
<gene>
    <name evidence="1" type="ORF">NC99_07040</name>
</gene>
<dbReference type="Pfam" id="PF08002">
    <property type="entry name" value="DUF1697"/>
    <property type="match status" value="1"/>
</dbReference>
<dbReference type="PANTHER" id="PTHR36439">
    <property type="entry name" value="BLL4334 PROTEIN"/>
    <property type="match status" value="1"/>
</dbReference>
<dbReference type="InterPro" id="IPR012545">
    <property type="entry name" value="DUF1697"/>
</dbReference>
<dbReference type="Proteomes" id="UP000036958">
    <property type="component" value="Unassembled WGS sequence"/>
</dbReference>
<name>A0A0L8VDK8_9BACT</name>
<dbReference type="SUPFAM" id="SSF160379">
    <property type="entry name" value="SP0830-like"/>
    <property type="match status" value="1"/>
</dbReference>
<keyword evidence="2" id="KW-1185">Reference proteome</keyword>
<accession>A0A0L8VDK8</accession>
<protein>
    <recommendedName>
        <fullName evidence="3">DUF1697 domain-containing protein</fullName>
    </recommendedName>
</protein>